<dbReference type="InterPro" id="IPR002035">
    <property type="entry name" value="VWF_A"/>
</dbReference>
<evidence type="ECO:0000259" key="6">
    <source>
        <dbReference type="PROSITE" id="PS50234"/>
    </source>
</evidence>
<dbReference type="STRING" id="28136.SAMN02745202_01425"/>
<proteinExistence type="predicted"/>
<evidence type="ECO:0000313" key="7">
    <source>
        <dbReference type="EMBL" id="SJZ90272.1"/>
    </source>
</evidence>
<feature type="domain" description="VWFA" evidence="6">
    <location>
        <begin position="91"/>
        <end position="289"/>
    </location>
</feature>
<evidence type="ECO:0000256" key="1">
    <source>
        <dbReference type="ARBA" id="ARBA00022475"/>
    </source>
</evidence>
<name>A0A1T4PFK0_9BACT</name>
<dbReference type="SUPFAM" id="SSF53300">
    <property type="entry name" value="vWA-like"/>
    <property type="match status" value="1"/>
</dbReference>
<keyword evidence="2 5" id="KW-0812">Transmembrane</keyword>
<dbReference type="InterPro" id="IPR050768">
    <property type="entry name" value="UPF0353/GerABKA_families"/>
</dbReference>
<dbReference type="SMART" id="SM00327">
    <property type="entry name" value="VWA"/>
    <property type="match status" value="1"/>
</dbReference>
<sequence length="342" mass="37952">MLRFEDPIYLWLLLIIPIMACVRFVVWRQRKAKFLRFGDPALLQQMMPDVSKYRPTVKFWLLQGAVALLIIVLARPQAGMKLSHDKRNGIEAVIAMDISNSMRAADVVPSRLAKSKLLVESLFDHFTNDKVGLIVFAGDAFVQLPITNDYVSAKMFLQNIDPSLIATQGTDIARAVELSEQSFTQQKDIGKAIIIITDGEDHEGGALEAVKAAHQRGRNVFILGVGDTKGAPIPDGHGGYLKDERGETVMSALNEQMCRQLAAAGNGTYIHVDNTNEAQEKLNDALDKLQTGTTDSVVYSEYSEQFQAFGILLLLLLIVESLIQESKSPLFKGVNFFRRQKA</sequence>
<dbReference type="InterPro" id="IPR036465">
    <property type="entry name" value="vWFA_dom_sf"/>
</dbReference>
<evidence type="ECO:0000256" key="3">
    <source>
        <dbReference type="ARBA" id="ARBA00022989"/>
    </source>
</evidence>
<dbReference type="Proteomes" id="UP000190065">
    <property type="component" value="Unassembled WGS sequence"/>
</dbReference>
<accession>A0A1T4PFK0</accession>
<evidence type="ECO:0000256" key="4">
    <source>
        <dbReference type="ARBA" id="ARBA00023136"/>
    </source>
</evidence>
<keyword evidence="1" id="KW-1003">Cell membrane</keyword>
<reference evidence="7 8" key="1">
    <citation type="submission" date="2017-02" db="EMBL/GenBank/DDBJ databases">
        <authorList>
            <person name="Peterson S.W."/>
        </authorList>
    </citation>
    <scope>NUCLEOTIDE SEQUENCE [LARGE SCALE GENOMIC DNA]</scope>
    <source>
        <strain evidence="7 8">ATCC 43324</strain>
    </source>
</reference>
<dbReference type="EMBL" id="FUXK01000014">
    <property type="protein sequence ID" value="SJZ90272.1"/>
    <property type="molecule type" value="Genomic_DNA"/>
</dbReference>
<dbReference type="AlphaFoldDB" id="A0A1T4PFK0"/>
<organism evidence="7 8">
    <name type="scientific">Segatella oulorum</name>
    <dbReference type="NCBI Taxonomy" id="28136"/>
    <lineage>
        <taxon>Bacteria</taxon>
        <taxon>Pseudomonadati</taxon>
        <taxon>Bacteroidota</taxon>
        <taxon>Bacteroidia</taxon>
        <taxon>Bacteroidales</taxon>
        <taxon>Prevotellaceae</taxon>
        <taxon>Segatella</taxon>
    </lineage>
</organism>
<keyword evidence="3 5" id="KW-1133">Transmembrane helix</keyword>
<feature type="transmembrane region" description="Helical" evidence="5">
    <location>
        <begin position="56"/>
        <end position="74"/>
    </location>
</feature>
<protein>
    <submittedName>
        <fullName evidence="7">Ca-activated chloride channel family protein</fullName>
    </submittedName>
</protein>
<dbReference type="Pfam" id="PF07584">
    <property type="entry name" value="BatA"/>
    <property type="match status" value="1"/>
</dbReference>
<feature type="transmembrane region" description="Helical" evidence="5">
    <location>
        <begin position="6"/>
        <end position="26"/>
    </location>
</feature>
<dbReference type="Gene3D" id="3.40.50.410">
    <property type="entry name" value="von Willebrand factor, type A domain"/>
    <property type="match status" value="1"/>
</dbReference>
<gene>
    <name evidence="7" type="ORF">SAMN02745202_01425</name>
</gene>
<dbReference type="Pfam" id="PF13519">
    <property type="entry name" value="VWA_2"/>
    <property type="match status" value="1"/>
</dbReference>
<dbReference type="GeneID" id="95425362"/>
<dbReference type="PANTHER" id="PTHR22550:SF5">
    <property type="entry name" value="LEUCINE ZIPPER PROTEIN 4"/>
    <property type="match status" value="1"/>
</dbReference>
<dbReference type="PROSITE" id="PS50234">
    <property type="entry name" value="VWFA"/>
    <property type="match status" value="1"/>
</dbReference>
<evidence type="ECO:0000313" key="8">
    <source>
        <dbReference type="Proteomes" id="UP000190065"/>
    </source>
</evidence>
<dbReference type="RefSeq" id="WP_004379631.1">
    <property type="nucleotide sequence ID" value="NZ_CAJPPD010000033.1"/>
</dbReference>
<evidence type="ECO:0000256" key="5">
    <source>
        <dbReference type="SAM" id="Phobius"/>
    </source>
</evidence>
<dbReference type="eggNOG" id="COG2304">
    <property type="taxonomic scope" value="Bacteria"/>
</dbReference>
<dbReference type="PANTHER" id="PTHR22550">
    <property type="entry name" value="SPORE GERMINATION PROTEIN"/>
    <property type="match status" value="1"/>
</dbReference>
<keyword evidence="4 5" id="KW-0472">Membrane</keyword>
<evidence type="ECO:0000256" key="2">
    <source>
        <dbReference type="ARBA" id="ARBA00022692"/>
    </source>
</evidence>
<dbReference type="InterPro" id="IPR024163">
    <property type="entry name" value="Aerotolerance_reg_N"/>
</dbReference>